<keyword evidence="7" id="KW-0449">Lipoprotein</keyword>
<dbReference type="InterPro" id="IPR057336">
    <property type="entry name" value="GerAC_N"/>
</dbReference>
<keyword evidence="6" id="KW-0564">Palmitate</keyword>
<dbReference type="PANTHER" id="PTHR35789:SF1">
    <property type="entry name" value="SPORE GERMINATION PROTEIN B3"/>
    <property type="match status" value="1"/>
</dbReference>
<dbReference type="EMBL" id="RXHU01000035">
    <property type="protein sequence ID" value="RTE09172.1"/>
    <property type="molecule type" value="Genomic_DNA"/>
</dbReference>
<feature type="domain" description="Spore germination protein N-terminal" evidence="9">
    <location>
        <begin position="78"/>
        <end position="245"/>
    </location>
</feature>
<evidence type="ECO:0000256" key="2">
    <source>
        <dbReference type="ARBA" id="ARBA00007886"/>
    </source>
</evidence>
<keyword evidence="5" id="KW-0472">Membrane</keyword>
<evidence type="ECO:0000259" key="9">
    <source>
        <dbReference type="Pfam" id="PF25198"/>
    </source>
</evidence>
<proteinExistence type="inferred from homology"/>
<dbReference type="InterPro" id="IPR038501">
    <property type="entry name" value="Spore_GerAC_C_sf"/>
</dbReference>
<dbReference type="NCBIfam" id="TIGR02887">
    <property type="entry name" value="spore_ger_x_C"/>
    <property type="match status" value="1"/>
</dbReference>
<gene>
    <name evidence="10" type="ORF">EJQ19_13675</name>
</gene>
<evidence type="ECO:0000256" key="6">
    <source>
        <dbReference type="ARBA" id="ARBA00023139"/>
    </source>
</evidence>
<dbReference type="GO" id="GO:0009847">
    <property type="term" value="P:spore germination"/>
    <property type="evidence" value="ECO:0007669"/>
    <property type="project" value="InterPro"/>
</dbReference>
<evidence type="ECO:0000256" key="1">
    <source>
        <dbReference type="ARBA" id="ARBA00004635"/>
    </source>
</evidence>
<dbReference type="OrthoDB" id="2694406at2"/>
<organism evidence="10 11">
    <name type="scientific">Paenibacillus whitsoniae</name>
    <dbReference type="NCBI Taxonomy" id="2496558"/>
    <lineage>
        <taxon>Bacteria</taxon>
        <taxon>Bacillati</taxon>
        <taxon>Bacillota</taxon>
        <taxon>Bacilli</taxon>
        <taxon>Bacillales</taxon>
        <taxon>Paenibacillaceae</taxon>
        <taxon>Paenibacillus</taxon>
    </lineage>
</organism>
<dbReference type="Pfam" id="PF25198">
    <property type="entry name" value="Spore_GerAC_N"/>
    <property type="match status" value="1"/>
</dbReference>
<evidence type="ECO:0000256" key="3">
    <source>
        <dbReference type="ARBA" id="ARBA00022544"/>
    </source>
</evidence>
<evidence type="ECO:0000256" key="4">
    <source>
        <dbReference type="ARBA" id="ARBA00022729"/>
    </source>
</evidence>
<comment type="similarity">
    <text evidence="2">Belongs to the GerABKC lipoprotein family.</text>
</comment>
<keyword evidence="3" id="KW-0309">Germination</keyword>
<sequence length="427" mass="48042">MAEQSQLEFQHTSEQLAALCRLSGRLRAAASPMGAAVRTPAVREEVDVMLPRLCHLCRRAPGLLLLSALLALLPGCQDRLALENITLVLTLGIDLDSNNDLVFYASSPVFNKEAKEKNEVSTVNALTLRNARNELEGRVSALISSGKIQNIVVGKRVLAHPGWFRILDMVYRDPKTTVTARVIAFDGAVKDLVYFAPRDKRRMPLHLAKLVDTAHDRNLVQLTTLFELHRQMYEKGMTPYLSYVTKKDELVAQGTALLTKQGTFAYTLNHKENQYLQMLQDKKKGPLSLTLPLPAHGGESLFHTDAVSFYVQELKRSLHTRYADGRFHFEITLAIPIQLTEKLFTFDVFQHAPELEAQINDEMTKDISALITNLQKHELDPIGLGLYARGHAFHEWEKVKDDWGHAFAQAEITVHVQTNIKNMGETT</sequence>
<dbReference type="GO" id="GO:0016020">
    <property type="term" value="C:membrane"/>
    <property type="evidence" value="ECO:0007669"/>
    <property type="project" value="UniProtKB-SubCell"/>
</dbReference>
<name>A0A3S0BVC0_9BACL</name>
<dbReference type="Gene3D" id="3.30.300.210">
    <property type="entry name" value="Nutrient germinant receptor protein C, domain 3"/>
    <property type="match status" value="1"/>
</dbReference>
<protein>
    <submittedName>
        <fullName evidence="10">Ger(X)C family spore germination protein</fullName>
    </submittedName>
</protein>
<keyword evidence="11" id="KW-1185">Reference proteome</keyword>
<evidence type="ECO:0000313" key="11">
    <source>
        <dbReference type="Proteomes" id="UP000276128"/>
    </source>
</evidence>
<dbReference type="Pfam" id="PF05504">
    <property type="entry name" value="Spore_GerAC"/>
    <property type="match status" value="1"/>
</dbReference>
<evidence type="ECO:0000259" key="8">
    <source>
        <dbReference type="Pfam" id="PF05504"/>
    </source>
</evidence>
<dbReference type="AlphaFoldDB" id="A0A3S0BVC0"/>
<evidence type="ECO:0000313" key="10">
    <source>
        <dbReference type="EMBL" id="RTE09172.1"/>
    </source>
</evidence>
<evidence type="ECO:0000256" key="7">
    <source>
        <dbReference type="ARBA" id="ARBA00023288"/>
    </source>
</evidence>
<feature type="domain" description="Spore germination GerAC-like C-terminal" evidence="8">
    <location>
        <begin position="253"/>
        <end position="424"/>
    </location>
</feature>
<dbReference type="Proteomes" id="UP000276128">
    <property type="component" value="Unassembled WGS sequence"/>
</dbReference>
<dbReference type="InterPro" id="IPR008844">
    <property type="entry name" value="Spore_GerAC-like"/>
</dbReference>
<comment type="caution">
    <text evidence="10">The sequence shown here is derived from an EMBL/GenBank/DDBJ whole genome shotgun (WGS) entry which is preliminary data.</text>
</comment>
<reference evidence="10 11" key="1">
    <citation type="submission" date="2018-12" db="EMBL/GenBank/DDBJ databases">
        <title>Bacillus ochoae sp. nov., Paenibacillus whitsoniae sp. nov., Paenibacillus spiritus sp. nov. Isolated from the Mars Exploration Rover during spacecraft assembly.</title>
        <authorList>
            <person name="Seuylemezian A."/>
            <person name="Vaishampayan P."/>
        </authorList>
    </citation>
    <scope>NUCLEOTIDE SEQUENCE [LARGE SCALE GENOMIC DNA]</scope>
    <source>
        <strain evidence="10 11">MER 54</strain>
    </source>
</reference>
<keyword evidence="4" id="KW-0732">Signal</keyword>
<dbReference type="InterPro" id="IPR046953">
    <property type="entry name" value="Spore_GerAC-like_C"/>
</dbReference>
<accession>A0A3S0BVC0</accession>
<comment type="subcellular location">
    <subcellularLocation>
        <location evidence="1">Membrane</location>
        <topology evidence="1">Lipid-anchor</topology>
    </subcellularLocation>
</comment>
<evidence type="ECO:0000256" key="5">
    <source>
        <dbReference type="ARBA" id="ARBA00023136"/>
    </source>
</evidence>
<dbReference type="PANTHER" id="PTHR35789">
    <property type="entry name" value="SPORE GERMINATION PROTEIN B3"/>
    <property type="match status" value="1"/>
</dbReference>